<dbReference type="GO" id="GO:0005634">
    <property type="term" value="C:nucleus"/>
    <property type="evidence" value="ECO:0007669"/>
    <property type="project" value="UniProtKB-SubCell"/>
</dbReference>
<dbReference type="Pfam" id="PF00172">
    <property type="entry name" value="Zn_clus"/>
    <property type="match status" value="1"/>
</dbReference>
<accession>A0A015LJG5</accession>
<dbReference type="SMR" id="A0A015LJG5"/>
<dbReference type="Gene3D" id="4.10.240.10">
    <property type="entry name" value="Zn(2)-C6 fungal-type DNA-binding domain"/>
    <property type="match status" value="1"/>
</dbReference>
<comment type="caution">
    <text evidence="5">The sequence shown here is derived from an EMBL/GenBank/DDBJ whole genome shotgun (WGS) entry which is preliminary data.</text>
</comment>
<dbReference type="GO" id="GO:0000981">
    <property type="term" value="F:DNA-binding transcription factor activity, RNA polymerase II-specific"/>
    <property type="evidence" value="ECO:0007669"/>
    <property type="project" value="InterPro"/>
</dbReference>
<feature type="domain" description="Zn(2)-C6 fungal-type" evidence="4">
    <location>
        <begin position="57"/>
        <end position="87"/>
    </location>
</feature>
<gene>
    <name evidence="5" type="ORF">RirG_229800</name>
</gene>
<dbReference type="InterPro" id="IPR036864">
    <property type="entry name" value="Zn2-C6_fun-type_DNA-bd_sf"/>
</dbReference>
<evidence type="ECO:0000313" key="6">
    <source>
        <dbReference type="Proteomes" id="UP000022910"/>
    </source>
</evidence>
<dbReference type="PROSITE" id="PS50048">
    <property type="entry name" value="ZN2_CY6_FUNGAL_2"/>
    <property type="match status" value="1"/>
</dbReference>
<dbReference type="PANTHER" id="PTHR31001:SF89">
    <property type="entry name" value="ZN(2)-C6 FUNGAL-TYPE DOMAIN-CONTAINING PROTEIN"/>
    <property type="match status" value="1"/>
</dbReference>
<keyword evidence="6" id="KW-1185">Reference proteome</keyword>
<protein>
    <recommendedName>
        <fullName evidence="4">Zn(2)-C6 fungal-type domain-containing protein</fullName>
    </recommendedName>
</protein>
<feature type="region of interest" description="Disordered" evidence="3">
    <location>
        <begin position="177"/>
        <end position="196"/>
    </location>
</feature>
<dbReference type="STRING" id="1432141.A0A015LJG5"/>
<comment type="subcellular location">
    <subcellularLocation>
        <location evidence="1">Nucleus</location>
    </subcellularLocation>
</comment>
<feature type="compositionally biased region" description="Polar residues" evidence="3">
    <location>
        <begin position="177"/>
        <end position="190"/>
    </location>
</feature>
<evidence type="ECO:0000313" key="5">
    <source>
        <dbReference type="EMBL" id="EXX54948.1"/>
    </source>
</evidence>
<dbReference type="GO" id="GO:0008270">
    <property type="term" value="F:zinc ion binding"/>
    <property type="evidence" value="ECO:0007669"/>
    <property type="project" value="InterPro"/>
</dbReference>
<dbReference type="EMBL" id="JEMT01028379">
    <property type="protein sequence ID" value="EXX54948.1"/>
    <property type="molecule type" value="Genomic_DNA"/>
</dbReference>
<dbReference type="SUPFAM" id="SSF57701">
    <property type="entry name" value="Zn2/Cys6 DNA-binding domain"/>
    <property type="match status" value="1"/>
</dbReference>
<dbReference type="InterPro" id="IPR001138">
    <property type="entry name" value="Zn2Cys6_DnaBD"/>
</dbReference>
<dbReference type="CDD" id="cd00067">
    <property type="entry name" value="GAL4"/>
    <property type="match status" value="1"/>
</dbReference>
<dbReference type="OrthoDB" id="2123952at2759"/>
<evidence type="ECO:0000259" key="4">
    <source>
        <dbReference type="PROSITE" id="PS50048"/>
    </source>
</evidence>
<dbReference type="InterPro" id="IPR050613">
    <property type="entry name" value="Sec_Metabolite_Reg"/>
</dbReference>
<reference evidence="5 6" key="1">
    <citation type="submission" date="2014-02" db="EMBL/GenBank/DDBJ databases">
        <title>Single nucleus genome sequencing reveals high similarity among nuclei of an endomycorrhizal fungus.</title>
        <authorList>
            <person name="Lin K."/>
            <person name="Geurts R."/>
            <person name="Zhang Z."/>
            <person name="Limpens E."/>
            <person name="Saunders D.G."/>
            <person name="Mu D."/>
            <person name="Pang E."/>
            <person name="Cao H."/>
            <person name="Cha H."/>
            <person name="Lin T."/>
            <person name="Zhou Q."/>
            <person name="Shang Y."/>
            <person name="Li Y."/>
            <person name="Ivanov S."/>
            <person name="Sharma T."/>
            <person name="Velzen R.V."/>
            <person name="Ruijter N.D."/>
            <person name="Aanen D.K."/>
            <person name="Win J."/>
            <person name="Kamoun S."/>
            <person name="Bisseling T."/>
            <person name="Huang S."/>
        </authorList>
    </citation>
    <scope>NUCLEOTIDE SEQUENCE [LARGE SCALE GENOMIC DNA]</scope>
    <source>
        <strain evidence="6">DAOM197198w</strain>
    </source>
</reference>
<dbReference type="PANTHER" id="PTHR31001">
    <property type="entry name" value="UNCHARACTERIZED TRANSCRIPTIONAL REGULATORY PROTEIN"/>
    <property type="match status" value="1"/>
</dbReference>
<keyword evidence="2" id="KW-0539">Nucleus</keyword>
<evidence type="ECO:0000256" key="2">
    <source>
        <dbReference type="ARBA" id="ARBA00023242"/>
    </source>
</evidence>
<dbReference type="SMART" id="SM00066">
    <property type="entry name" value="GAL4"/>
    <property type="match status" value="1"/>
</dbReference>
<organism evidence="5 6">
    <name type="scientific">Rhizophagus irregularis (strain DAOM 197198w)</name>
    <name type="common">Glomus intraradices</name>
    <dbReference type="NCBI Taxonomy" id="1432141"/>
    <lineage>
        <taxon>Eukaryota</taxon>
        <taxon>Fungi</taxon>
        <taxon>Fungi incertae sedis</taxon>
        <taxon>Mucoromycota</taxon>
        <taxon>Glomeromycotina</taxon>
        <taxon>Glomeromycetes</taxon>
        <taxon>Glomerales</taxon>
        <taxon>Glomeraceae</taxon>
        <taxon>Rhizophagus</taxon>
    </lineage>
</organism>
<evidence type="ECO:0000256" key="3">
    <source>
        <dbReference type="SAM" id="MobiDB-lite"/>
    </source>
</evidence>
<sequence length="478" mass="55153">MFYQQQQFLSPEQFQQEEQQRRELEQLLKQHLFHQSLLLSTPPPSPMSATLGHPNRSCASCKKRKVKCDRKTPSCTACQKSKHRCQYTSYSPPVFNEEPQQHNEDEEIKAIKQKIEELDNAARLRWEHFQKMMSACQPTIPSKDEFANPSASYFVDDEDPIYNLNLNNPVIPTSTGSQYLQQGSPQSLHLSPQNQLQVPAQQQPSVSYILPSPQYQRPPNSAATSPFVQTQNIVIPSTNYSPYMSGTIVLNYNLNAMRPFLGRTIAPLLQSMTGGQGPQVPTTGFNDVGQLQNWLREKFLSQDWTEEMESFSVIDPEERFELRPIFEEPNQQHFSVRQKFEVVLHRVEFASSPSSVHGGDFQNFDYDDKHSMEMENLTNYSDAGSNRSSIADFDPTDIFLNKIYAFVRRFIRNLPWLRENFLANWRRSPMDTFNDGVFSDGVFSDVVVEVRKISSYSPYQDLKLVQNNEELIKGRLFF</sequence>
<proteinExistence type="predicted"/>
<evidence type="ECO:0000256" key="1">
    <source>
        <dbReference type="ARBA" id="ARBA00004123"/>
    </source>
</evidence>
<dbReference type="HOGENOM" id="CLU_571264_0_0_1"/>
<name>A0A015LJG5_RHIIW</name>
<dbReference type="Proteomes" id="UP000022910">
    <property type="component" value="Unassembled WGS sequence"/>
</dbReference>
<dbReference type="AlphaFoldDB" id="A0A015LJG5"/>
<dbReference type="PROSITE" id="PS00463">
    <property type="entry name" value="ZN2_CY6_FUNGAL_1"/>
    <property type="match status" value="1"/>
</dbReference>